<dbReference type="PANTHER" id="PTHR38482:SF1">
    <property type="entry name" value="DMT FAMILY PROTEIN"/>
    <property type="match status" value="1"/>
</dbReference>
<dbReference type="AlphaFoldDB" id="A0A1M4XPS9"/>
<keyword evidence="1" id="KW-1133">Transmembrane helix</keyword>
<dbReference type="OrthoDB" id="9805206at2"/>
<organism evidence="2 3">
    <name type="scientific">Flavobacterium fontis</name>
    <dbReference type="NCBI Taxonomy" id="1124188"/>
    <lineage>
        <taxon>Bacteria</taxon>
        <taxon>Pseudomonadati</taxon>
        <taxon>Bacteroidota</taxon>
        <taxon>Flavobacteriia</taxon>
        <taxon>Flavobacteriales</taxon>
        <taxon>Flavobacteriaceae</taxon>
        <taxon>Flavobacterium</taxon>
    </lineage>
</organism>
<gene>
    <name evidence="2" type="ORF">SAMN05444377_102131</name>
</gene>
<keyword evidence="1" id="KW-0472">Membrane</keyword>
<name>A0A1M4XPS9_9FLAO</name>
<sequence>MRGGITLLLLLLSNVFMTLAWYGHLKFKELKWFENAGIFTIILLSWGLAFFEYCFQVPANKLGYEGNGGPFTLLQLKVMQEVITLVVFVLFSLLFFKNESLRWNHFVGFTFLILAVYFIFKK</sequence>
<dbReference type="STRING" id="1124188.SAMN05444377_102131"/>
<protein>
    <recommendedName>
        <fullName evidence="4">DMT family protein</fullName>
    </recommendedName>
</protein>
<evidence type="ECO:0008006" key="4">
    <source>
        <dbReference type="Google" id="ProtNLM"/>
    </source>
</evidence>
<evidence type="ECO:0000313" key="2">
    <source>
        <dbReference type="EMBL" id="SHE95509.1"/>
    </source>
</evidence>
<dbReference type="Pfam" id="PF04342">
    <property type="entry name" value="DMT_6"/>
    <property type="match status" value="1"/>
</dbReference>
<dbReference type="Proteomes" id="UP000184147">
    <property type="component" value="Unassembled WGS sequence"/>
</dbReference>
<dbReference type="PANTHER" id="PTHR38482">
    <property type="entry name" value="DMT FAMILY PROTEIN"/>
    <property type="match status" value="1"/>
</dbReference>
<feature type="transmembrane region" description="Helical" evidence="1">
    <location>
        <begin position="76"/>
        <end position="96"/>
    </location>
</feature>
<evidence type="ECO:0000256" key="1">
    <source>
        <dbReference type="SAM" id="Phobius"/>
    </source>
</evidence>
<dbReference type="PIRSF" id="PIRSF021239">
    <property type="entry name" value="UCP021239"/>
    <property type="match status" value="1"/>
</dbReference>
<dbReference type="RefSeq" id="WP_073361449.1">
    <property type="nucleotide sequence ID" value="NZ_FQVQ01000002.1"/>
</dbReference>
<dbReference type="EMBL" id="FQVQ01000002">
    <property type="protein sequence ID" value="SHE95509.1"/>
    <property type="molecule type" value="Genomic_DNA"/>
</dbReference>
<keyword evidence="3" id="KW-1185">Reference proteome</keyword>
<evidence type="ECO:0000313" key="3">
    <source>
        <dbReference type="Proteomes" id="UP000184147"/>
    </source>
</evidence>
<keyword evidence="1" id="KW-0812">Transmembrane</keyword>
<feature type="transmembrane region" description="Helical" evidence="1">
    <location>
        <begin position="102"/>
        <end position="120"/>
    </location>
</feature>
<feature type="transmembrane region" description="Helical" evidence="1">
    <location>
        <begin position="36"/>
        <end position="55"/>
    </location>
</feature>
<dbReference type="InterPro" id="IPR007437">
    <property type="entry name" value="DUF486"/>
</dbReference>
<reference evidence="2 3" key="1">
    <citation type="submission" date="2016-11" db="EMBL/GenBank/DDBJ databases">
        <authorList>
            <person name="Jaros S."/>
            <person name="Januszkiewicz K."/>
            <person name="Wedrychowicz H."/>
        </authorList>
    </citation>
    <scope>NUCLEOTIDE SEQUENCE [LARGE SCALE GENOMIC DNA]</scope>
    <source>
        <strain evidence="2 3">DSM 25660</strain>
    </source>
</reference>
<accession>A0A1M4XPS9</accession>
<proteinExistence type="predicted"/>